<dbReference type="Proteomes" id="UP000326757">
    <property type="component" value="Unassembled WGS sequence"/>
</dbReference>
<dbReference type="EMBL" id="VIGI01000003">
    <property type="protein sequence ID" value="KAB8302705.1"/>
    <property type="molecule type" value="Genomic_DNA"/>
</dbReference>
<evidence type="ECO:0000259" key="2">
    <source>
        <dbReference type="Pfam" id="PF24853"/>
    </source>
</evidence>
<proteinExistence type="predicted"/>
<evidence type="ECO:0000256" key="1">
    <source>
        <dbReference type="SAM" id="Phobius"/>
    </source>
</evidence>
<feature type="transmembrane region" description="Helical" evidence="1">
    <location>
        <begin position="83"/>
        <end position="101"/>
    </location>
</feature>
<keyword evidence="1" id="KW-0812">Transmembrane</keyword>
<feature type="transmembrane region" description="Helical" evidence="1">
    <location>
        <begin position="12"/>
        <end position="31"/>
    </location>
</feature>
<dbReference type="AlphaFoldDB" id="A0A5N6KGB3"/>
<accession>A0A5N6KGB3</accession>
<keyword evidence="1" id="KW-1133">Transmembrane helix</keyword>
<dbReference type="PANTHER" id="PTHR40629:SF1">
    <property type="entry name" value="PRO41 PROTEIN"/>
    <property type="match status" value="1"/>
</dbReference>
<organism evidence="3 4">
    <name type="scientific">Monilinia laxa</name>
    <name type="common">Brown rot fungus</name>
    <name type="synonym">Sclerotinia laxa</name>
    <dbReference type="NCBI Taxonomy" id="61186"/>
    <lineage>
        <taxon>Eukaryota</taxon>
        <taxon>Fungi</taxon>
        <taxon>Dikarya</taxon>
        <taxon>Ascomycota</taxon>
        <taxon>Pezizomycotina</taxon>
        <taxon>Leotiomycetes</taxon>
        <taxon>Helotiales</taxon>
        <taxon>Sclerotiniaceae</taxon>
        <taxon>Monilinia</taxon>
    </lineage>
</organism>
<gene>
    <name evidence="3" type="ORF">EYC80_006066</name>
</gene>
<feature type="transmembrane region" description="Helical" evidence="1">
    <location>
        <begin position="251"/>
        <end position="273"/>
    </location>
</feature>
<sequence length="277" mass="31298">MGRLIKNHWARLIVLTAAIYQVAAAIEGFFWPKVFWDFLTKNLDGAVKPLPILQIINLIFGLFMLAWEWPLKFIADTSFYRSIEARLVVLPLTALAAALLYQATNPAIYYTIALVVYFWAYSEGEVIAGVWKLPPRRSTTGKVYCSTAKKGLHIRVGVSKGLCLCISDWRLILELEMWDDDDDDDDDDGYGGAGNDMIGMGMSFQIQDFYLSLKSSSTSIWQLAIRLLIDGEGASRDSQSGYCLRIYIRTYVYLQVLISNTSTLQSFFSLLFVNTVM</sequence>
<reference evidence="3 4" key="1">
    <citation type="submission" date="2019-06" db="EMBL/GenBank/DDBJ databases">
        <title>Genome Sequence of the Brown Rot Fungal Pathogen Monilinia laxa.</title>
        <authorList>
            <person name="De Miccolis Angelini R.M."/>
            <person name="Landi L."/>
            <person name="Abate D."/>
            <person name="Pollastro S."/>
            <person name="Romanazzi G."/>
            <person name="Faretra F."/>
        </authorList>
    </citation>
    <scope>NUCLEOTIDE SEQUENCE [LARGE SCALE GENOMIC DNA]</scope>
    <source>
        <strain evidence="3 4">Mlax316</strain>
    </source>
</reference>
<feature type="domain" description="DUF7727" evidence="2">
    <location>
        <begin position="1"/>
        <end position="125"/>
    </location>
</feature>
<comment type="caution">
    <text evidence="3">The sequence shown here is derived from an EMBL/GenBank/DDBJ whole genome shotgun (WGS) entry which is preliminary data.</text>
</comment>
<dbReference type="InterPro" id="IPR056144">
    <property type="entry name" value="DUF7727"/>
</dbReference>
<evidence type="ECO:0000313" key="3">
    <source>
        <dbReference type="EMBL" id="KAB8302705.1"/>
    </source>
</evidence>
<keyword evidence="4" id="KW-1185">Reference proteome</keyword>
<dbReference type="PANTHER" id="PTHR40629">
    <property type="entry name" value="PRO41 PROTEIN"/>
    <property type="match status" value="1"/>
</dbReference>
<feature type="transmembrane region" description="Helical" evidence="1">
    <location>
        <begin position="51"/>
        <end position="71"/>
    </location>
</feature>
<dbReference type="OrthoDB" id="2110422at2759"/>
<protein>
    <recommendedName>
        <fullName evidence="2">DUF7727 domain-containing protein</fullName>
    </recommendedName>
</protein>
<evidence type="ECO:0000313" key="4">
    <source>
        <dbReference type="Proteomes" id="UP000326757"/>
    </source>
</evidence>
<name>A0A5N6KGB3_MONLA</name>
<keyword evidence="1" id="KW-0472">Membrane</keyword>
<feature type="transmembrane region" description="Helical" evidence="1">
    <location>
        <begin position="107"/>
        <end position="131"/>
    </location>
</feature>
<dbReference type="Pfam" id="PF24853">
    <property type="entry name" value="DUF7727"/>
    <property type="match status" value="1"/>
</dbReference>